<dbReference type="Proteomes" id="UP000315252">
    <property type="component" value="Unassembled WGS sequence"/>
</dbReference>
<evidence type="ECO:0000313" key="2">
    <source>
        <dbReference type="EMBL" id="TQV79881.1"/>
    </source>
</evidence>
<proteinExistence type="predicted"/>
<evidence type="ECO:0000313" key="3">
    <source>
        <dbReference type="Proteomes" id="UP000315252"/>
    </source>
</evidence>
<evidence type="ECO:0008006" key="4">
    <source>
        <dbReference type="Google" id="ProtNLM"/>
    </source>
</evidence>
<comment type="caution">
    <text evidence="2">The sequence shown here is derived from an EMBL/GenBank/DDBJ whole genome shotgun (WGS) entry which is preliminary data.</text>
</comment>
<dbReference type="EMBL" id="VHSH01000004">
    <property type="protein sequence ID" value="TQV79881.1"/>
    <property type="molecule type" value="Genomic_DNA"/>
</dbReference>
<dbReference type="AlphaFoldDB" id="A0A545TRW5"/>
<sequence>MITMMERGTSARRFAVIMAVIVAAGLLSACAQSRNVPSAGEASAETSGPEAADGKAPVQESAVPKAPALPDVDDNPEQLLTMTRDDLNGLLGQPDLVRRENPAEIWQYRGKNCVLDLFLYNEEDNPDSPFKVVYSEARDLNAQKTDQRSCLGALLRAQLTS</sequence>
<reference evidence="2 3" key="1">
    <citation type="submission" date="2019-06" db="EMBL/GenBank/DDBJ databases">
        <title>Whole genome sequence for Rhodospirillaceae sp. R148.</title>
        <authorList>
            <person name="Wang G."/>
        </authorList>
    </citation>
    <scope>NUCLEOTIDE SEQUENCE [LARGE SCALE GENOMIC DNA]</scope>
    <source>
        <strain evidence="2 3">R148</strain>
    </source>
</reference>
<keyword evidence="3" id="KW-1185">Reference proteome</keyword>
<dbReference type="OrthoDB" id="8456317at2"/>
<protein>
    <recommendedName>
        <fullName evidence="4">Outer membrane protein assembly factor BamE</fullName>
    </recommendedName>
</protein>
<feature type="region of interest" description="Disordered" evidence="1">
    <location>
        <begin position="39"/>
        <end position="77"/>
    </location>
</feature>
<dbReference type="PROSITE" id="PS51257">
    <property type="entry name" value="PROKAR_LIPOPROTEIN"/>
    <property type="match status" value="1"/>
</dbReference>
<organism evidence="2 3">
    <name type="scientific">Denitrobaculum tricleocarpae</name>
    <dbReference type="NCBI Taxonomy" id="2591009"/>
    <lineage>
        <taxon>Bacteria</taxon>
        <taxon>Pseudomonadati</taxon>
        <taxon>Pseudomonadota</taxon>
        <taxon>Alphaproteobacteria</taxon>
        <taxon>Rhodospirillales</taxon>
        <taxon>Rhodospirillaceae</taxon>
        <taxon>Denitrobaculum</taxon>
    </lineage>
</organism>
<accession>A0A545TRW5</accession>
<dbReference type="RefSeq" id="WP_142897061.1">
    <property type="nucleotide sequence ID" value="NZ_ML660055.1"/>
</dbReference>
<name>A0A545TRW5_9PROT</name>
<evidence type="ECO:0000256" key="1">
    <source>
        <dbReference type="SAM" id="MobiDB-lite"/>
    </source>
</evidence>
<gene>
    <name evidence="2" type="ORF">FKG95_14445</name>
</gene>